<keyword evidence="2" id="KW-1185">Reference proteome</keyword>
<name>A0A317KFJ3_9ACTN</name>
<gene>
    <name evidence="1" type="ORF">DLJ46_03440</name>
</gene>
<sequence length="94" mass="9843">MLFVVPGNVFRVTQSAQECRGQKFVGGGNNSATRLSPRCHLVESAPCSRPCSAPVGTASAAAHRVATGAVVAPVRAIRSAAASWSWRPRRPAET</sequence>
<dbReference type="Proteomes" id="UP000245683">
    <property type="component" value="Unassembled WGS sequence"/>
</dbReference>
<dbReference type="EMBL" id="QGSV01000071">
    <property type="protein sequence ID" value="PWU52280.1"/>
    <property type="molecule type" value="Genomic_DNA"/>
</dbReference>
<accession>A0A317KFJ3</accession>
<dbReference type="OrthoDB" id="9922930at2"/>
<protein>
    <submittedName>
        <fullName evidence="1">Uncharacterized protein</fullName>
    </submittedName>
</protein>
<proteinExistence type="predicted"/>
<evidence type="ECO:0000313" key="1">
    <source>
        <dbReference type="EMBL" id="PWU52280.1"/>
    </source>
</evidence>
<organism evidence="1 2">
    <name type="scientific">Micromonospora globispora</name>
    <dbReference type="NCBI Taxonomy" id="1450148"/>
    <lineage>
        <taxon>Bacteria</taxon>
        <taxon>Bacillati</taxon>
        <taxon>Actinomycetota</taxon>
        <taxon>Actinomycetes</taxon>
        <taxon>Micromonosporales</taxon>
        <taxon>Micromonosporaceae</taxon>
        <taxon>Micromonospora</taxon>
    </lineage>
</organism>
<evidence type="ECO:0000313" key="2">
    <source>
        <dbReference type="Proteomes" id="UP000245683"/>
    </source>
</evidence>
<comment type="caution">
    <text evidence="1">The sequence shown here is derived from an EMBL/GenBank/DDBJ whole genome shotgun (WGS) entry which is preliminary data.</text>
</comment>
<dbReference type="AlphaFoldDB" id="A0A317KFJ3"/>
<reference evidence="2" key="1">
    <citation type="submission" date="2018-05" db="EMBL/GenBank/DDBJ databases">
        <title>Micromonospora globispora sp. nov. and Micromonospora rugosa sp. nov., isolated from marine sediment.</title>
        <authorList>
            <person name="Carro L."/>
            <person name="Aysel V."/>
            <person name="Cetin D."/>
            <person name="Igual J.M."/>
            <person name="Klenk H.-P."/>
            <person name="Trujillo M.E."/>
            <person name="Sahin N."/>
        </authorList>
    </citation>
    <scope>NUCLEOTIDE SEQUENCE [LARGE SCALE GENOMIC DNA]</scope>
    <source>
        <strain evidence="2">S2904</strain>
    </source>
</reference>